<feature type="non-terminal residue" evidence="2">
    <location>
        <position position="1"/>
    </location>
</feature>
<dbReference type="Gene3D" id="1.25.40.10">
    <property type="entry name" value="Tetratricopeptide repeat domain"/>
    <property type="match status" value="1"/>
</dbReference>
<dbReference type="AlphaFoldDB" id="A0A0C3CYP3"/>
<reference evidence="3" key="2">
    <citation type="submission" date="2015-01" db="EMBL/GenBank/DDBJ databases">
        <title>Evolutionary Origins and Diversification of the Mycorrhizal Mutualists.</title>
        <authorList>
            <consortium name="DOE Joint Genome Institute"/>
            <consortium name="Mycorrhizal Genomics Consortium"/>
            <person name="Kohler A."/>
            <person name="Kuo A."/>
            <person name="Nagy L.G."/>
            <person name="Floudas D."/>
            <person name="Copeland A."/>
            <person name="Barry K.W."/>
            <person name="Cichocki N."/>
            <person name="Veneault-Fourrey C."/>
            <person name="LaButti K."/>
            <person name="Lindquist E.A."/>
            <person name="Lipzen A."/>
            <person name="Lundell T."/>
            <person name="Morin E."/>
            <person name="Murat C."/>
            <person name="Riley R."/>
            <person name="Ohm R."/>
            <person name="Sun H."/>
            <person name="Tunlid A."/>
            <person name="Henrissat B."/>
            <person name="Grigoriev I.V."/>
            <person name="Hibbett D.S."/>
            <person name="Martin F."/>
        </authorList>
    </citation>
    <scope>NUCLEOTIDE SEQUENCE [LARGE SCALE GENOMIC DNA]</scope>
    <source>
        <strain evidence="3">Zn</strain>
    </source>
</reference>
<evidence type="ECO:0000313" key="3">
    <source>
        <dbReference type="Proteomes" id="UP000054321"/>
    </source>
</evidence>
<feature type="region of interest" description="Disordered" evidence="1">
    <location>
        <begin position="15"/>
        <end position="41"/>
    </location>
</feature>
<keyword evidence="3" id="KW-1185">Reference proteome</keyword>
<dbReference type="SUPFAM" id="SSF48452">
    <property type="entry name" value="TPR-like"/>
    <property type="match status" value="1"/>
</dbReference>
<proteinExistence type="predicted"/>
<reference evidence="2 3" key="1">
    <citation type="submission" date="2014-04" db="EMBL/GenBank/DDBJ databases">
        <authorList>
            <consortium name="DOE Joint Genome Institute"/>
            <person name="Kuo A."/>
            <person name="Martino E."/>
            <person name="Perotto S."/>
            <person name="Kohler A."/>
            <person name="Nagy L.G."/>
            <person name="Floudas D."/>
            <person name="Copeland A."/>
            <person name="Barry K.W."/>
            <person name="Cichocki N."/>
            <person name="Veneault-Fourrey C."/>
            <person name="LaButti K."/>
            <person name="Lindquist E.A."/>
            <person name="Lipzen A."/>
            <person name="Lundell T."/>
            <person name="Morin E."/>
            <person name="Murat C."/>
            <person name="Sun H."/>
            <person name="Tunlid A."/>
            <person name="Henrissat B."/>
            <person name="Grigoriev I.V."/>
            <person name="Hibbett D.S."/>
            <person name="Martin F."/>
            <person name="Nordberg H.P."/>
            <person name="Cantor M.N."/>
            <person name="Hua S.X."/>
        </authorList>
    </citation>
    <scope>NUCLEOTIDE SEQUENCE [LARGE SCALE GENOMIC DNA]</scope>
    <source>
        <strain evidence="2 3">Zn</strain>
    </source>
</reference>
<sequence>LASVLRYQKRCDEAEKRSQRALEGREKELGMPHSSTLTSVHNRTVVLVHQGKYKEAENLD</sequence>
<evidence type="ECO:0000313" key="2">
    <source>
        <dbReference type="EMBL" id="KIM94797.1"/>
    </source>
</evidence>
<gene>
    <name evidence="2" type="ORF">OIDMADRAFT_135669</name>
</gene>
<dbReference type="OrthoDB" id="5986190at2759"/>
<dbReference type="InterPro" id="IPR011990">
    <property type="entry name" value="TPR-like_helical_dom_sf"/>
</dbReference>
<dbReference type="EMBL" id="KN832889">
    <property type="protein sequence ID" value="KIM94797.1"/>
    <property type="molecule type" value="Genomic_DNA"/>
</dbReference>
<dbReference type="HOGENOM" id="CLU_2948165_0_0_1"/>
<dbReference type="Proteomes" id="UP000054321">
    <property type="component" value="Unassembled WGS sequence"/>
</dbReference>
<organism evidence="2 3">
    <name type="scientific">Oidiodendron maius (strain Zn)</name>
    <dbReference type="NCBI Taxonomy" id="913774"/>
    <lineage>
        <taxon>Eukaryota</taxon>
        <taxon>Fungi</taxon>
        <taxon>Dikarya</taxon>
        <taxon>Ascomycota</taxon>
        <taxon>Pezizomycotina</taxon>
        <taxon>Leotiomycetes</taxon>
        <taxon>Leotiomycetes incertae sedis</taxon>
        <taxon>Myxotrichaceae</taxon>
        <taxon>Oidiodendron</taxon>
    </lineage>
</organism>
<evidence type="ECO:0008006" key="4">
    <source>
        <dbReference type="Google" id="ProtNLM"/>
    </source>
</evidence>
<name>A0A0C3CYP3_OIDMZ</name>
<protein>
    <recommendedName>
        <fullName evidence="4">Kinesin light chain</fullName>
    </recommendedName>
</protein>
<dbReference type="Pfam" id="PF13424">
    <property type="entry name" value="TPR_12"/>
    <property type="match status" value="1"/>
</dbReference>
<dbReference type="InParanoid" id="A0A0C3CYP3"/>
<feature type="compositionally biased region" description="Basic and acidic residues" evidence="1">
    <location>
        <begin position="15"/>
        <end position="30"/>
    </location>
</feature>
<evidence type="ECO:0000256" key="1">
    <source>
        <dbReference type="SAM" id="MobiDB-lite"/>
    </source>
</evidence>
<accession>A0A0C3CYP3</accession>
<dbReference type="STRING" id="913774.A0A0C3CYP3"/>